<protein>
    <submittedName>
        <fullName evidence="2">DUF87 domain-containing protein</fullName>
    </submittedName>
</protein>
<dbReference type="RefSeq" id="WP_330812053.1">
    <property type="nucleotide sequence ID" value="NZ_JAZBJO010000021.1"/>
</dbReference>
<reference evidence="2 3" key="1">
    <citation type="submission" date="2023-11" db="EMBL/GenBank/DDBJ databases">
        <title>30 novel species of actinomycetes from the DSMZ collection.</title>
        <authorList>
            <person name="Nouioui I."/>
        </authorList>
    </citation>
    <scope>NUCLEOTIDE SEQUENCE [LARGE SCALE GENOMIC DNA]</scope>
    <source>
        <strain evidence="2 3">DSM 41524</strain>
    </source>
</reference>
<dbReference type="Gene3D" id="3.40.50.300">
    <property type="entry name" value="P-loop containing nucleotide triphosphate hydrolases"/>
    <property type="match status" value="2"/>
</dbReference>
<evidence type="ECO:0000313" key="3">
    <source>
        <dbReference type="Proteomes" id="UP001354709"/>
    </source>
</evidence>
<evidence type="ECO:0000259" key="1">
    <source>
        <dbReference type="Pfam" id="PF01935"/>
    </source>
</evidence>
<dbReference type="CDD" id="cd01127">
    <property type="entry name" value="TrwB_TraG_TraD_VirD4"/>
    <property type="match status" value="1"/>
</dbReference>
<comment type="caution">
    <text evidence="2">The sequence shown here is derived from an EMBL/GenBank/DDBJ whole genome shotgun (WGS) entry which is preliminary data.</text>
</comment>
<accession>A0ABU7Q329</accession>
<feature type="domain" description="Helicase HerA central" evidence="1">
    <location>
        <begin position="32"/>
        <end position="78"/>
    </location>
</feature>
<dbReference type="Proteomes" id="UP001354709">
    <property type="component" value="Unassembled WGS sequence"/>
</dbReference>
<gene>
    <name evidence="2" type="ORF">V2J94_28455</name>
</gene>
<dbReference type="Pfam" id="PF01935">
    <property type="entry name" value="DUF87"/>
    <property type="match status" value="1"/>
</dbReference>
<name>A0ABU7Q329_9ACTN</name>
<evidence type="ECO:0000313" key="2">
    <source>
        <dbReference type="EMBL" id="MEE4595776.1"/>
    </source>
</evidence>
<dbReference type="EMBL" id="JAZBJO010000021">
    <property type="protein sequence ID" value="MEE4595776.1"/>
    <property type="molecule type" value="Genomic_DNA"/>
</dbReference>
<keyword evidence="3" id="KW-1185">Reference proteome</keyword>
<organism evidence="2 3">
    <name type="scientific">Streptomyces asiaticus subsp. ignotus</name>
    <dbReference type="NCBI Taxonomy" id="3098222"/>
    <lineage>
        <taxon>Bacteria</taxon>
        <taxon>Bacillati</taxon>
        <taxon>Actinomycetota</taxon>
        <taxon>Actinomycetes</taxon>
        <taxon>Kitasatosporales</taxon>
        <taxon>Streptomycetaceae</taxon>
        <taxon>Streptomyces</taxon>
        <taxon>Streptomyces violaceusniger group</taxon>
    </lineage>
</organism>
<dbReference type="SUPFAM" id="SSF52540">
    <property type="entry name" value="P-loop containing nucleoside triphosphate hydrolases"/>
    <property type="match status" value="1"/>
</dbReference>
<dbReference type="PANTHER" id="PTHR30121:SF11">
    <property type="entry name" value="AAA+ ATPASE DOMAIN-CONTAINING PROTEIN"/>
    <property type="match status" value="1"/>
</dbReference>
<proteinExistence type="predicted"/>
<dbReference type="InterPro" id="IPR002789">
    <property type="entry name" value="HerA_central"/>
</dbReference>
<dbReference type="InterPro" id="IPR027417">
    <property type="entry name" value="P-loop_NTPase"/>
</dbReference>
<sequence>MSFLFRRPVPRIPLGTYWTWFIRRTLHLPLDDVRVHMHVLGKTGSGKSYFLASLFLSLFLAGQPVTLIDPHGDLAQMVLMHLVAGGHLTTPEQRDRLIYLDVPAAAAEERFLPFNYLAQPYDDHSMAEHVTEAARRAWPELAQGAPTFENILKHSVVALREAGLPLTRLSDLLTDAAFRDELLKTRIHDPQVVRFFRLRMDQWGRDAPLMKESTLNRADLLTLSPILRHALGSKRNVLDFRRLIDLGTSLIVNLAVASPDTRRLFGCLLTVGMETAALSRANLRATQRSRTPHVLILDEFSQFMAQSEESLTRMLSETRKYNLFCVMAHQNWSQASDRLKGALQNVGLEVILKAGRPDAEHSARLFGTVDPDAIKHTVSDETAEARTHPAYYALQEQWERIVQSIQQLGVGEAYIRLPDDRVKKLKTPRLPQPAAIPRELDEVERYYLDRYFEPPTEVPYSPTVAVSLSAPAIGRRTRNRDHQLDSLSAETVFSRPSRKGGR</sequence>
<dbReference type="PANTHER" id="PTHR30121">
    <property type="entry name" value="UNCHARACTERIZED PROTEIN YJGR-RELATED"/>
    <property type="match status" value="1"/>
</dbReference>
<dbReference type="InterPro" id="IPR051162">
    <property type="entry name" value="T4SS_component"/>
</dbReference>